<proteinExistence type="predicted"/>
<gene>
    <name evidence="1" type="ORF">BDA96_04G070700</name>
</gene>
<dbReference type="AlphaFoldDB" id="A0A921R1J9"/>
<name>A0A921R1J9_SORBI</name>
<organism evidence="1 2">
    <name type="scientific">Sorghum bicolor</name>
    <name type="common">Sorghum</name>
    <name type="synonym">Sorghum vulgare</name>
    <dbReference type="NCBI Taxonomy" id="4558"/>
    <lineage>
        <taxon>Eukaryota</taxon>
        <taxon>Viridiplantae</taxon>
        <taxon>Streptophyta</taxon>
        <taxon>Embryophyta</taxon>
        <taxon>Tracheophyta</taxon>
        <taxon>Spermatophyta</taxon>
        <taxon>Magnoliopsida</taxon>
        <taxon>Liliopsida</taxon>
        <taxon>Poales</taxon>
        <taxon>Poaceae</taxon>
        <taxon>PACMAD clade</taxon>
        <taxon>Panicoideae</taxon>
        <taxon>Andropogonodae</taxon>
        <taxon>Andropogoneae</taxon>
        <taxon>Sorghinae</taxon>
        <taxon>Sorghum</taxon>
    </lineage>
</organism>
<accession>A0A921R1J9</accession>
<protein>
    <submittedName>
        <fullName evidence="1">Uncharacterized protein</fullName>
    </submittedName>
</protein>
<reference evidence="1" key="2">
    <citation type="submission" date="2020-10" db="EMBL/GenBank/DDBJ databases">
        <authorList>
            <person name="Cooper E.A."/>
            <person name="Brenton Z.W."/>
            <person name="Flinn B.S."/>
            <person name="Jenkins J."/>
            <person name="Shu S."/>
            <person name="Flowers D."/>
            <person name="Luo F."/>
            <person name="Wang Y."/>
            <person name="Xia P."/>
            <person name="Barry K."/>
            <person name="Daum C."/>
            <person name="Lipzen A."/>
            <person name="Yoshinaga Y."/>
            <person name="Schmutz J."/>
            <person name="Saski C."/>
            <person name="Vermerris W."/>
            <person name="Kresovich S."/>
        </authorList>
    </citation>
    <scope>NUCLEOTIDE SEQUENCE</scope>
</reference>
<evidence type="ECO:0000313" key="2">
    <source>
        <dbReference type="Proteomes" id="UP000807115"/>
    </source>
</evidence>
<reference evidence="1" key="1">
    <citation type="journal article" date="2019" name="BMC Genomics">
        <title>A new reference genome for Sorghum bicolor reveals high levels of sequence similarity between sweet and grain genotypes: implications for the genetics of sugar metabolism.</title>
        <authorList>
            <person name="Cooper E.A."/>
            <person name="Brenton Z.W."/>
            <person name="Flinn B.S."/>
            <person name="Jenkins J."/>
            <person name="Shu S."/>
            <person name="Flowers D."/>
            <person name="Luo F."/>
            <person name="Wang Y."/>
            <person name="Xia P."/>
            <person name="Barry K."/>
            <person name="Daum C."/>
            <person name="Lipzen A."/>
            <person name="Yoshinaga Y."/>
            <person name="Schmutz J."/>
            <person name="Saski C."/>
            <person name="Vermerris W."/>
            <person name="Kresovich S."/>
        </authorList>
    </citation>
    <scope>NUCLEOTIDE SEQUENCE</scope>
</reference>
<comment type="caution">
    <text evidence="1">The sequence shown here is derived from an EMBL/GenBank/DDBJ whole genome shotgun (WGS) entry which is preliminary data.</text>
</comment>
<dbReference type="EMBL" id="CM027683">
    <property type="protein sequence ID" value="KAG0532007.1"/>
    <property type="molecule type" value="Genomic_DNA"/>
</dbReference>
<dbReference type="Proteomes" id="UP000807115">
    <property type="component" value="Chromosome 4"/>
</dbReference>
<evidence type="ECO:0000313" key="1">
    <source>
        <dbReference type="EMBL" id="KAG0532007.1"/>
    </source>
</evidence>
<sequence>MIQQVQNSFQSFSTLIYVCSMVSGYGPYKLFKGTIDCNGYVWYMALVLAPTTASVDETYQIP</sequence>